<evidence type="ECO:0000256" key="2">
    <source>
        <dbReference type="ARBA" id="ARBA00023054"/>
    </source>
</evidence>
<evidence type="ECO:0000313" key="5">
    <source>
        <dbReference type="EMBL" id="EMI55490.1"/>
    </source>
</evidence>
<dbReference type="EMBL" id="ANOH01000214">
    <property type="protein sequence ID" value="EMI55490.1"/>
    <property type="molecule type" value="Genomic_DNA"/>
</dbReference>
<dbReference type="PANTHER" id="PTHR32347">
    <property type="entry name" value="EFFLUX SYSTEM COMPONENT YKNX-RELATED"/>
    <property type="match status" value="1"/>
</dbReference>
<dbReference type="Gene3D" id="2.40.30.170">
    <property type="match status" value="1"/>
</dbReference>
<dbReference type="Proteomes" id="UP000011885">
    <property type="component" value="Unassembled WGS sequence"/>
</dbReference>
<protein>
    <submittedName>
        <fullName evidence="5">Secretion protein HlyD family protein</fullName>
    </submittedName>
</protein>
<evidence type="ECO:0000256" key="1">
    <source>
        <dbReference type="ARBA" id="ARBA00004196"/>
    </source>
</evidence>
<dbReference type="InterPro" id="IPR058625">
    <property type="entry name" value="MdtA-like_BSH"/>
</dbReference>
<dbReference type="PANTHER" id="PTHR32347:SF27">
    <property type="entry name" value="RND EFFLUX PUMP MEMBRANE FUSION PROTEIN BARREL-SANDWICH DOMAIN-CONTAINING PROTEIN"/>
    <property type="match status" value="1"/>
</dbReference>
<name>M5U228_9BACT</name>
<dbReference type="RefSeq" id="WP_008679727.1">
    <property type="nucleotide sequence ID" value="NZ_ANOH01000214.1"/>
</dbReference>
<organism evidence="5 6">
    <name type="scientific">Rhodopirellula sallentina SM41</name>
    <dbReference type="NCBI Taxonomy" id="1263870"/>
    <lineage>
        <taxon>Bacteria</taxon>
        <taxon>Pseudomonadati</taxon>
        <taxon>Planctomycetota</taxon>
        <taxon>Planctomycetia</taxon>
        <taxon>Pirellulales</taxon>
        <taxon>Pirellulaceae</taxon>
        <taxon>Rhodopirellula</taxon>
    </lineage>
</organism>
<comment type="subcellular location">
    <subcellularLocation>
        <location evidence="1">Cell envelope</location>
    </subcellularLocation>
</comment>
<evidence type="ECO:0000313" key="6">
    <source>
        <dbReference type="Proteomes" id="UP000011885"/>
    </source>
</evidence>
<evidence type="ECO:0000256" key="3">
    <source>
        <dbReference type="SAM" id="Coils"/>
    </source>
</evidence>
<dbReference type="InterPro" id="IPR050465">
    <property type="entry name" value="UPF0194_transport"/>
</dbReference>
<sequence>MSQTKAVVFTMFICCVGLAIVENKRQQPAIPQSSLVSTCKPSARLTIRAPGRITGQTEEIELQPQVIEPITEIHVRRGDQVEAGDLLATLDRDAMQYELQLASAMVQQRQAELERLENGARQSEIATARLEFEAATARLDSASARLKRALRLNKKTAISEQELEEIRFNHASLKALAEASRNRLTTLVAPARAEDLSVAVALVRAAEANKMLAQERLSKTEIRAPVSGTILEINGQIGELVGAPNSPPLIVMCNDKNQRVIVDIDEFDALKVACGQGCEVSSDSAEGVIALGKIAEIEPWMQPKEIYGQWAGERNDTFSRRVWVDLEPDSIHLPIGLPVQVLIHIETPHSK</sequence>
<dbReference type="GO" id="GO:0030313">
    <property type="term" value="C:cell envelope"/>
    <property type="evidence" value="ECO:0007669"/>
    <property type="project" value="UniProtKB-SubCell"/>
</dbReference>
<proteinExistence type="predicted"/>
<accession>M5U228</accession>
<keyword evidence="2 3" id="KW-0175">Coiled coil</keyword>
<dbReference type="Gene3D" id="1.10.287.470">
    <property type="entry name" value="Helix hairpin bin"/>
    <property type="match status" value="1"/>
</dbReference>
<dbReference type="OrthoDB" id="272547at2"/>
<keyword evidence="6" id="KW-1185">Reference proteome</keyword>
<comment type="caution">
    <text evidence="5">The sequence shown here is derived from an EMBL/GenBank/DDBJ whole genome shotgun (WGS) entry which is preliminary data.</text>
</comment>
<dbReference type="SUPFAM" id="SSF111369">
    <property type="entry name" value="HlyD-like secretion proteins"/>
    <property type="match status" value="2"/>
</dbReference>
<dbReference type="PATRIC" id="fig|1263870.3.peg.3244"/>
<reference evidence="5 6" key="1">
    <citation type="journal article" date="2013" name="Mar. Genomics">
        <title>Expression of sulfatases in Rhodopirellula baltica and the diversity of sulfatases in the genus Rhodopirellula.</title>
        <authorList>
            <person name="Wegner C.E."/>
            <person name="Richter-Heitmann T."/>
            <person name="Klindworth A."/>
            <person name="Klockow C."/>
            <person name="Richter M."/>
            <person name="Achstetter T."/>
            <person name="Glockner F.O."/>
            <person name="Harder J."/>
        </authorList>
    </citation>
    <scope>NUCLEOTIDE SEQUENCE [LARGE SCALE GENOMIC DNA]</scope>
    <source>
        <strain evidence="5 6">SM41</strain>
    </source>
</reference>
<feature type="domain" description="Multidrug resistance protein MdtA-like barrel-sandwich hybrid" evidence="4">
    <location>
        <begin position="59"/>
        <end position="251"/>
    </location>
</feature>
<gene>
    <name evidence="5" type="ORF">RSSM_03054</name>
</gene>
<dbReference type="Pfam" id="PF25917">
    <property type="entry name" value="BSH_RND"/>
    <property type="match status" value="1"/>
</dbReference>
<dbReference type="Gene3D" id="2.40.50.100">
    <property type="match status" value="1"/>
</dbReference>
<evidence type="ECO:0000259" key="4">
    <source>
        <dbReference type="Pfam" id="PF25917"/>
    </source>
</evidence>
<feature type="coiled-coil region" evidence="3">
    <location>
        <begin position="99"/>
        <end position="145"/>
    </location>
</feature>
<dbReference type="AlphaFoldDB" id="M5U228"/>